<protein>
    <submittedName>
        <fullName evidence="1">Uncharacterized protein</fullName>
    </submittedName>
</protein>
<proteinExistence type="predicted"/>
<dbReference type="Gramene" id="TuG1812G0600001245.01.T01">
    <property type="protein sequence ID" value="TuG1812G0600001245.01.T01.cds400067"/>
    <property type="gene ID" value="TuG1812G0600001245.01"/>
</dbReference>
<accession>A0A8R7QQP4</accession>
<sequence>MIAWSVCMALIRTNFERWWTTCLQCLEQHQWLSMLPACTSRIWLVAWPMDGVELWIHYGHANFQGGRIFMVVSTFVDHNYNFDVILNLVPIGHDDYFGNLGKQACYFDRVYTHLGYYQEDYHGDPSKIKELQAPWDPGKSTFQSSSELRLGVKPSFKEGGVLATLHGWAVGRHERVGPSI</sequence>
<name>A0A8R7QQP4_TRIUA</name>
<evidence type="ECO:0000313" key="1">
    <source>
        <dbReference type="EnsemblPlants" id="TuG1812G0600001245.01.T01.cds400067"/>
    </source>
</evidence>
<dbReference type="Proteomes" id="UP000015106">
    <property type="component" value="Chromosome 6"/>
</dbReference>
<dbReference type="EnsemblPlants" id="TuG1812G0600001245.01.T01">
    <property type="protein sequence ID" value="TuG1812G0600001245.01.T01.cds400067"/>
    <property type="gene ID" value="TuG1812G0600001245.01"/>
</dbReference>
<keyword evidence="2" id="KW-1185">Reference proteome</keyword>
<dbReference type="AlphaFoldDB" id="A0A8R7QQP4"/>
<evidence type="ECO:0000313" key="2">
    <source>
        <dbReference type="Proteomes" id="UP000015106"/>
    </source>
</evidence>
<reference evidence="1" key="3">
    <citation type="submission" date="2022-06" db="UniProtKB">
        <authorList>
            <consortium name="EnsemblPlants"/>
        </authorList>
    </citation>
    <scope>IDENTIFICATION</scope>
</reference>
<reference evidence="1" key="2">
    <citation type="submission" date="2018-03" db="EMBL/GenBank/DDBJ databases">
        <title>The Triticum urartu genome reveals the dynamic nature of wheat genome evolution.</title>
        <authorList>
            <person name="Ling H."/>
            <person name="Ma B."/>
            <person name="Shi X."/>
            <person name="Liu H."/>
            <person name="Dong L."/>
            <person name="Sun H."/>
            <person name="Cao Y."/>
            <person name="Gao Q."/>
            <person name="Zheng S."/>
            <person name="Li Y."/>
            <person name="Yu Y."/>
            <person name="Du H."/>
            <person name="Qi M."/>
            <person name="Li Y."/>
            <person name="Yu H."/>
            <person name="Cui Y."/>
            <person name="Wang N."/>
            <person name="Chen C."/>
            <person name="Wu H."/>
            <person name="Zhao Y."/>
            <person name="Zhang J."/>
            <person name="Li Y."/>
            <person name="Zhou W."/>
            <person name="Zhang B."/>
            <person name="Hu W."/>
            <person name="Eijk M."/>
            <person name="Tang J."/>
            <person name="Witsenboer H."/>
            <person name="Zhao S."/>
            <person name="Li Z."/>
            <person name="Zhang A."/>
            <person name="Wang D."/>
            <person name="Liang C."/>
        </authorList>
    </citation>
    <scope>NUCLEOTIDE SEQUENCE [LARGE SCALE GENOMIC DNA]</scope>
    <source>
        <strain evidence="1">cv. G1812</strain>
    </source>
</reference>
<organism evidence="1 2">
    <name type="scientific">Triticum urartu</name>
    <name type="common">Red wild einkorn</name>
    <name type="synonym">Crithodium urartu</name>
    <dbReference type="NCBI Taxonomy" id="4572"/>
    <lineage>
        <taxon>Eukaryota</taxon>
        <taxon>Viridiplantae</taxon>
        <taxon>Streptophyta</taxon>
        <taxon>Embryophyta</taxon>
        <taxon>Tracheophyta</taxon>
        <taxon>Spermatophyta</taxon>
        <taxon>Magnoliopsida</taxon>
        <taxon>Liliopsida</taxon>
        <taxon>Poales</taxon>
        <taxon>Poaceae</taxon>
        <taxon>BOP clade</taxon>
        <taxon>Pooideae</taxon>
        <taxon>Triticodae</taxon>
        <taxon>Triticeae</taxon>
        <taxon>Triticinae</taxon>
        <taxon>Triticum</taxon>
    </lineage>
</organism>
<reference evidence="2" key="1">
    <citation type="journal article" date="2013" name="Nature">
        <title>Draft genome of the wheat A-genome progenitor Triticum urartu.</title>
        <authorList>
            <person name="Ling H.Q."/>
            <person name="Zhao S."/>
            <person name="Liu D."/>
            <person name="Wang J."/>
            <person name="Sun H."/>
            <person name="Zhang C."/>
            <person name="Fan H."/>
            <person name="Li D."/>
            <person name="Dong L."/>
            <person name="Tao Y."/>
            <person name="Gao C."/>
            <person name="Wu H."/>
            <person name="Li Y."/>
            <person name="Cui Y."/>
            <person name="Guo X."/>
            <person name="Zheng S."/>
            <person name="Wang B."/>
            <person name="Yu K."/>
            <person name="Liang Q."/>
            <person name="Yang W."/>
            <person name="Lou X."/>
            <person name="Chen J."/>
            <person name="Feng M."/>
            <person name="Jian J."/>
            <person name="Zhang X."/>
            <person name="Luo G."/>
            <person name="Jiang Y."/>
            <person name="Liu J."/>
            <person name="Wang Z."/>
            <person name="Sha Y."/>
            <person name="Zhang B."/>
            <person name="Wu H."/>
            <person name="Tang D."/>
            <person name="Shen Q."/>
            <person name="Xue P."/>
            <person name="Zou S."/>
            <person name="Wang X."/>
            <person name="Liu X."/>
            <person name="Wang F."/>
            <person name="Yang Y."/>
            <person name="An X."/>
            <person name="Dong Z."/>
            <person name="Zhang K."/>
            <person name="Zhang X."/>
            <person name="Luo M.C."/>
            <person name="Dvorak J."/>
            <person name="Tong Y."/>
            <person name="Wang J."/>
            <person name="Yang H."/>
            <person name="Li Z."/>
            <person name="Wang D."/>
            <person name="Zhang A."/>
            <person name="Wang J."/>
        </authorList>
    </citation>
    <scope>NUCLEOTIDE SEQUENCE</scope>
    <source>
        <strain evidence="2">cv. G1812</strain>
    </source>
</reference>